<dbReference type="Proteomes" id="UP000735302">
    <property type="component" value="Unassembled WGS sequence"/>
</dbReference>
<dbReference type="EMBL" id="BLXT01008287">
    <property type="protein sequence ID" value="GFO47218.1"/>
    <property type="molecule type" value="Genomic_DNA"/>
</dbReference>
<protein>
    <submittedName>
        <fullName evidence="1">Uncharacterized protein</fullName>
    </submittedName>
</protein>
<reference evidence="1 2" key="1">
    <citation type="journal article" date="2021" name="Elife">
        <title>Chloroplast acquisition without the gene transfer in kleptoplastic sea slugs, Plakobranchus ocellatus.</title>
        <authorList>
            <person name="Maeda T."/>
            <person name="Takahashi S."/>
            <person name="Yoshida T."/>
            <person name="Shimamura S."/>
            <person name="Takaki Y."/>
            <person name="Nagai Y."/>
            <person name="Toyoda A."/>
            <person name="Suzuki Y."/>
            <person name="Arimoto A."/>
            <person name="Ishii H."/>
            <person name="Satoh N."/>
            <person name="Nishiyama T."/>
            <person name="Hasebe M."/>
            <person name="Maruyama T."/>
            <person name="Minagawa J."/>
            <person name="Obokata J."/>
            <person name="Shigenobu S."/>
        </authorList>
    </citation>
    <scope>NUCLEOTIDE SEQUENCE [LARGE SCALE GENOMIC DNA]</scope>
</reference>
<dbReference type="AlphaFoldDB" id="A0AAV4DSB8"/>
<sequence length="106" mass="12003">MHNACHTPLDMQRPFCCGFEPRHRRPGLKEGTENLISPCCALAFIQKPNLNRLLLHTAVHAVLGSTQSEIYNRSLCVKCWFRPGEQHCLSRRGLLLLALTSARVDH</sequence>
<name>A0AAV4DSB8_9GAST</name>
<gene>
    <name evidence="1" type="ORF">PoB_007372300</name>
</gene>
<organism evidence="1 2">
    <name type="scientific">Plakobranchus ocellatus</name>
    <dbReference type="NCBI Taxonomy" id="259542"/>
    <lineage>
        <taxon>Eukaryota</taxon>
        <taxon>Metazoa</taxon>
        <taxon>Spiralia</taxon>
        <taxon>Lophotrochozoa</taxon>
        <taxon>Mollusca</taxon>
        <taxon>Gastropoda</taxon>
        <taxon>Heterobranchia</taxon>
        <taxon>Euthyneura</taxon>
        <taxon>Panpulmonata</taxon>
        <taxon>Sacoglossa</taxon>
        <taxon>Placobranchoidea</taxon>
        <taxon>Plakobranchidae</taxon>
        <taxon>Plakobranchus</taxon>
    </lineage>
</organism>
<keyword evidence="2" id="KW-1185">Reference proteome</keyword>
<proteinExistence type="predicted"/>
<accession>A0AAV4DSB8</accession>
<evidence type="ECO:0000313" key="1">
    <source>
        <dbReference type="EMBL" id="GFO47218.1"/>
    </source>
</evidence>
<comment type="caution">
    <text evidence="1">The sequence shown here is derived from an EMBL/GenBank/DDBJ whole genome shotgun (WGS) entry which is preliminary data.</text>
</comment>
<evidence type="ECO:0000313" key="2">
    <source>
        <dbReference type="Proteomes" id="UP000735302"/>
    </source>
</evidence>